<keyword evidence="3" id="KW-1185">Reference proteome</keyword>
<proteinExistence type="predicted"/>
<dbReference type="Proteomes" id="UP001302602">
    <property type="component" value="Unassembled WGS sequence"/>
</dbReference>
<evidence type="ECO:0000313" key="3">
    <source>
        <dbReference type="Proteomes" id="UP001302602"/>
    </source>
</evidence>
<dbReference type="AlphaFoldDB" id="A0AAN6TT40"/>
<dbReference type="GeneID" id="87832523"/>
<feature type="region of interest" description="Disordered" evidence="1">
    <location>
        <begin position="77"/>
        <end position="101"/>
    </location>
</feature>
<protein>
    <submittedName>
        <fullName evidence="2">Uncharacterized protein</fullName>
    </submittedName>
</protein>
<name>A0AAN6TT40_9PEZI</name>
<gene>
    <name evidence="2" type="ORF">N657DRAFT_674491</name>
</gene>
<evidence type="ECO:0000256" key="1">
    <source>
        <dbReference type="SAM" id="MobiDB-lite"/>
    </source>
</evidence>
<feature type="compositionally biased region" description="Low complexity" evidence="1">
    <location>
        <begin position="83"/>
        <end position="93"/>
    </location>
</feature>
<organism evidence="2 3">
    <name type="scientific">Parathielavia appendiculata</name>
    <dbReference type="NCBI Taxonomy" id="2587402"/>
    <lineage>
        <taxon>Eukaryota</taxon>
        <taxon>Fungi</taxon>
        <taxon>Dikarya</taxon>
        <taxon>Ascomycota</taxon>
        <taxon>Pezizomycotina</taxon>
        <taxon>Sordariomycetes</taxon>
        <taxon>Sordariomycetidae</taxon>
        <taxon>Sordariales</taxon>
        <taxon>Chaetomiaceae</taxon>
        <taxon>Parathielavia</taxon>
    </lineage>
</organism>
<dbReference type="RefSeq" id="XP_062643940.1">
    <property type="nucleotide sequence ID" value="XM_062795755.1"/>
</dbReference>
<feature type="region of interest" description="Disordered" evidence="1">
    <location>
        <begin position="36"/>
        <end position="62"/>
    </location>
</feature>
<dbReference type="EMBL" id="MU853241">
    <property type="protein sequence ID" value="KAK4120169.1"/>
    <property type="molecule type" value="Genomic_DNA"/>
</dbReference>
<reference evidence="2" key="2">
    <citation type="submission" date="2023-05" db="EMBL/GenBank/DDBJ databases">
        <authorList>
            <consortium name="Lawrence Berkeley National Laboratory"/>
            <person name="Steindorff A."/>
            <person name="Hensen N."/>
            <person name="Bonometti L."/>
            <person name="Westerberg I."/>
            <person name="Brannstrom I.O."/>
            <person name="Guillou S."/>
            <person name="Cros-Aarteil S."/>
            <person name="Calhoun S."/>
            <person name="Haridas S."/>
            <person name="Kuo A."/>
            <person name="Mondo S."/>
            <person name="Pangilinan J."/>
            <person name="Riley R."/>
            <person name="Labutti K."/>
            <person name="Andreopoulos B."/>
            <person name="Lipzen A."/>
            <person name="Chen C."/>
            <person name="Yanf M."/>
            <person name="Daum C."/>
            <person name="Ng V."/>
            <person name="Clum A."/>
            <person name="Ohm R."/>
            <person name="Martin F."/>
            <person name="Silar P."/>
            <person name="Natvig D."/>
            <person name="Lalanne C."/>
            <person name="Gautier V."/>
            <person name="Ament-Velasquez S.L."/>
            <person name="Kruys A."/>
            <person name="Hutchinson M.I."/>
            <person name="Powell A.J."/>
            <person name="Barry K."/>
            <person name="Miller A.N."/>
            <person name="Grigoriev I.V."/>
            <person name="Debuchy R."/>
            <person name="Gladieux P."/>
            <person name="Thoren M.H."/>
            <person name="Johannesson H."/>
        </authorList>
    </citation>
    <scope>NUCLEOTIDE SEQUENCE</scope>
    <source>
        <strain evidence="2">CBS 731.68</strain>
    </source>
</reference>
<comment type="caution">
    <text evidence="2">The sequence shown here is derived from an EMBL/GenBank/DDBJ whole genome shotgun (WGS) entry which is preliminary data.</text>
</comment>
<reference evidence="2" key="1">
    <citation type="journal article" date="2023" name="Mol. Phylogenet. Evol.">
        <title>Genome-scale phylogeny and comparative genomics of the fungal order Sordariales.</title>
        <authorList>
            <person name="Hensen N."/>
            <person name="Bonometti L."/>
            <person name="Westerberg I."/>
            <person name="Brannstrom I.O."/>
            <person name="Guillou S."/>
            <person name="Cros-Aarteil S."/>
            <person name="Calhoun S."/>
            <person name="Haridas S."/>
            <person name="Kuo A."/>
            <person name="Mondo S."/>
            <person name="Pangilinan J."/>
            <person name="Riley R."/>
            <person name="LaButti K."/>
            <person name="Andreopoulos B."/>
            <person name="Lipzen A."/>
            <person name="Chen C."/>
            <person name="Yan M."/>
            <person name="Daum C."/>
            <person name="Ng V."/>
            <person name="Clum A."/>
            <person name="Steindorff A."/>
            <person name="Ohm R.A."/>
            <person name="Martin F."/>
            <person name="Silar P."/>
            <person name="Natvig D.O."/>
            <person name="Lalanne C."/>
            <person name="Gautier V."/>
            <person name="Ament-Velasquez S.L."/>
            <person name="Kruys A."/>
            <person name="Hutchinson M.I."/>
            <person name="Powell A.J."/>
            <person name="Barry K."/>
            <person name="Miller A.N."/>
            <person name="Grigoriev I.V."/>
            <person name="Debuchy R."/>
            <person name="Gladieux P."/>
            <person name="Hiltunen Thoren M."/>
            <person name="Johannesson H."/>
        </authorList>
    </citation>
    <scope>NUCLEOTIDE SEQUENCE</scope>
    <source>
        <strain evidence="2">CBS 731.68</strain>
    </source>
</reference>
<sequence length="813" mass="87605">MPVFVTYDGPKLGNKQKKPVRTQVMVLVRGQQKQAKCQAKSAHLSDEAPPPKNGGRMVVSVPEDDDDMHAQHAQVTLQAATGSSQSHQQAANSSHKRDMAIQPRQQRLTCLNPCDLRGAPPQYTHMTGVDARTFQDYLCRCGSYSSYLDEAFILIGFKQQNYFRPDLSKAACIYIGWLLTAGAVRTLQSFIDGAGHRELHEVVYSVVILAMFEMFRFSPRAVTHLSAVESFLKTRGGLHKMPDVMQHLVIMGDTLQCLCLGTPPAFNTLGLGPIMRLITADGFLAGDQLRSCPLLLCDNEDLSLAAHYVNPAIRFPLVGVLQAASDLFRQFFHSGGQGRVGKEDGPAMDMDLDAVAGGPSVANSVPRRLLQTCALTARIMRRTLSGHFDGFDDSRNESDVLGVYDNARFIGLKAWAGLPYVYVWVNLIGFAATTDGRMRSYFVAEVVRCAFSYGCYQMEVFQAAVGNFLHLRGALLSQLAKRLLMKLSALCLAGFAAGTFGKCITKPCTGQCVAAVAEVGEAFCSSYLSLEPATATVTETATVTSFQTNIETSYDVVTLTTLTTTITGPATTIYAKREEPSADPASHMLPRCGNAASRVSSACSCILSTPSIVTLVETVTATEATEATATTTATITSGATATEYATPTVTVSQPIVNGNFEGYLTTRNILPWTTSGTGGRIEAVNGVNPCSAGAAYCAGGQVVVRTYPPTTGSGYVSLQESFIAKASSTYSLSFMYRCLNYDASTRIDVYFAGARIGTTNACVPGAAFSRVTSGMQFTTDETGAGLLEIRFVNPSNLPYLYFYADDFQAKRVQ</sequence>
<accession>A0AAN6TT40</accession>
<evidence type="ECO:0000313" key="2">
    <source>
        <dbReference type="EMBL" id="KAK4120169.1"/>
    </source>
</evidence>